<dbReference type="InterPro" id="IPR002156">
    <property type="entry name" value="RNaseH_domain"/>
</dbReference>
<feature type="domain" description="RNase H type-1" evidence="1">
    <location>
        <begin position="39"/>
        <end position="137"/>
    </location>
</feature>
<dbReference type="Gene3D" id="3.30.420.10">
    <property type="entry name" value="Ribonuclease H-like superfamily/Ribonuclease H"/>
    <property type="match status" value="1"/>
</dbReference>
<keyword evidence="3" id="KW-1185">Reference proteome</keyword>
<dbReference type="PANTHER" id="PTHR47074:SF11">
    <property type="entry name" value="REVERSE TRANSCRIPTASE-LIKE PROTEIN"/>
    <property type="match status" value="1"/>
</dbReference>
<dbReference type="AlphaFoldDB" id="A0AAV3QDC6"/>
<dbReference type="InterPro" id="IPR044730">
    <property type="entry name" value="RNase_H-like_dom_plant"/>
</dbReference>
<dbReference type="GO" id="GO:0004523">
    <property type="term" value="F:RNA-DNA hybrid ribonuclease activity"/>
    <property type="evidence" value="ECO:0007669"/>
    <property type="project" value="InterPro"/>
</dbReference>
<accession>A0AAV3QDC6</accession>
<comment type="caution">
    <text evidence="2">The sequence shown here is derived from an EMBL/GenBank/DDBJ whole genome shotgun (WGS) entry which is preliminary data.</text>
</comment>
<proteinExistence type="predicted"/>
<dbReference type="SUPFAM" id="SSF53098">
    <property type="entry name" value="Ribonuclease H-like"/>
    <property type="match status" value="1"/>
</dbReference>
<dbReference type="GO" id="GO:0003676">
    <property type="term" value="F:nucleic acid binding"/>
    <property type="evidence" value="ECO:0007669"/>
    <property type="project" value="InterPro"/>
</dbReference>
<dbReference type="EMBL" id="BAABME010004363">
    <property type="protein sequence ID" value="GAA0162097.1"/>
    <property type="molecule type" value="Genomic_DNA"/>
</dbReference>
<dbReference type="Pfam" id="PF13456">
    <property type="entry name" value="RVT_3"/>
    <property type="match status" value="1"/>
</dbReference>
<protein>
    <recommendedName>
        <fullName evidence="1">RNase H type-1 domain-containing protein</fullName>
    </recommendedName>
</protein>
<dbReference type="Proteomes" id="UP001454036">
    <property type="component" value="Unassembled WGS sequence"/>
</dbReference>
<gene>
    <name evidence="2" type="ORF">LIER_18269</name>
</gene>
<dbReference type="PANTHER" id="PTHR47074">
    <property type="entry name" value="BNAC02G40300D PROTEIN"/>
    <property type="match status" value="1"/>
</dbReference>
<dbReference type="InterPro" id="IPR036397">
    <property type="entry name" value="RNaseH_sf"/>
</dbReference>
<reference evidence="2 3" key="1">
    <citation type="submission" date="2024-01" db="EMBL/GenBank/DDBJ databases">
        <title>The complete chloroplast genome sequence of Lithospermum erythrorhizon: insights into the phylogenetic relationship among Boraginaceae species and the maternal lineages of purple gromwells.</title>
        <authorList>
            <person name="Okada T."/>
            <person name="Watanabe K."/>
        </authorList>
    </citation>
    <scope>NUCLEOTIDE SEQUENCE [LARGE SCALE GENOMIC DNA]</scope>
</reference>
<sequence length="164" mass="18981">MWIKPWVPRMSDYKLRGGRGNGPRWVSQLIKNGAWDREEGAFLGAKFIHFPNVSSSLMAEALAIRSALEYACLSQWRKVEIESDSKQLIQLLNGRQNIPTEVEIVIGDIFYLVDFLKVKFQFTSRVFNNVAHSIAHWDNGELKEAIWSFNPQSWLFTPRYTICT</sequence>
<evidence type="ECO:0000313" key="3">
    <source>
        <dbReference type="Proteomes" id="UP001454036"/>
    </source>
</evidence>
<dbReference type="InterPro" id="IPR012337">
    <property type="entry name" value="RNaseH-like_sf"/>
</dbReference>
<organism evidence="2 3">
    <name type="scientific">Lithospermum erythrorhizon</name>
    <name type="common">Purple gromwell</name>
    <name type="synonym">Lithospermum officinale var. erythrorhizon</name>
    <dbReference type="NCBI Taxonomy" id="34254"/>
    <lineage>
        <taxon>Eukaryota</taxon>
        <taxon>Viridiplantae</taxon>
        <taxon>Streptophyta</taxon>
        <taxon>Embryophyta</taxon>
        <taxon>Tracheophyta</taxon>
        <taxon>Spermatophyta</taxon>
        <taxon>Magnoliopsida</taxon>
        <taxon>eudicotyledons</taxon>
        <taxon>Gunneridae</taxon>
        <taxon>Pentapetalae</taxon>
        <taxon>asterids</taxon>
        <taxon>lamiids</taxon>
        <taxon>Boraginales</taxon>
        <taxon>Boraginaceae</taxon>
        <taxon>Boraginoideae</taxon>
        <taxon>Lithospermeae</taxon>
        <taxon>Lithospermum</taxon>
    </lineage>
</organism>
<evidence type="ECO:0000313" key="2">
    <source>
        <dbReference type="EMBL" id="GAA0162097.1"/>
    </source>
</evidence>
<name>A0AAV3QDC6_LITER</name>
<evidence type="ECO:0000259" key="1">
    <source>
        <dbReference type="Pfam" id="PF13456"/>
    </source>
</evidence>
<dbReference type="InterPro" id="IPR052929">
    <property type="entry name" value="RNase_H-like_EbsB-rel"/>
</dbReference>
<dbReference type="CDD" id="cd06222">
    <property type="entry name" value="RNase_H_like"/>
    <property type="match status" value="1"/>
</dbReference>